<dbReference type="SUPFAM" id="SSF47384">
    <property type="entry name" value="Homodimeric domain of signal transducing histidine kinase"/>
    <property type="match status" value="1"/>
</dbReference>
<dbReference type="Gene3D" id="1.10.287.130">
    <property type="match status" value="1"/>
</dbReference>
<dbReference type="Pfam" id="PF00512">
    <property type="entry name" value="HisKA"/>
    <property type="match status" value="1"/>
</dbReference>
<evidence type="ECO:0000256" key="6">
    <source>
        <dbReference type="PROSITE-ProRule" id="PRU00169"/>
    </source>
</evidence>
<evidence type="ECO:0000256" key="5">
    <source>
        <dbReference type="ARBA" id="ARBA00022777"/>
    </source>
</evidence>
<dbReference type="InterPro" id="IPR004358">
    <property type="entry name" value="Sig_transdc_His_kin-like_C"/>
</dbReference>
<dbReference type="SUPFAM" id="SSF55781">
    <property type="entry name" value="GAF domain-like"/>
    <property type="match status" value="1"/>
</dbReference>
<name>A0A179S9G4_9HYPH</name>
<dbReference type="PROSITE" id="PS50110">
    <property type="entry name" value="RESPONSE_REGULATORY"/>
    <property type="match status" value="1"/>
</dbReference>
<dbReference type="PROSITE" id="PS50113">
    <property type="entry name" value="PAC"/>
    <property type="match status" value="1"/>
</dbReference>
<dbReference type="InterPro" id="IPR000014">
    <property type="entry name" value="PAS"/>
</dbReference>
<dbReference type="InterPro" id="IPR013656">
    <property type="entry name" value="PAS_4"/>
</dbReference>
<evidence type="ECO:0000256" key="2">
    <source>
        <dbReference type="ARBA" id="ARBA00012438"/>
    </source>
</evidence>
<dbReference type="Gene3D" id="3.30.450.20">
    <property type="entry name" value="PAS domain"/>
    <property type="match status" value="1"/>
</dbReference>
<comment type="catalytic activity">
    <reaction evidence="1">
        <text>ATP + protein L-histidine = ADP + protein N-phospho-L-histidine.</text>
        <dbReference type="EC" id="2.7.13.3"/>
    </reaction>
</comment>
<dbReference type="Pfam" id="PF01590">
    <property type="entry name" value="GAF"/>
    <property type="match status" value="1"/>
</dbReference>
<dbReference type="SUPFAM" id="SSF55874">
    <property type="entry name" value="ATPase domain of HSP90 chaperone/DNA topoisomerase II/histidine kinase"/>
    <property type="match status" value="1"/>
</dbReference>
<evidence type="ECO:0000259" key="7">
    <source>
        <dbReference type="PROSITE" id="PS50109"/>
    </source>
</evidence>
<dbReference type="CDD" id="cd00082">
    <property type="entry name" value="HisKA"/>
    <property type="match status" value="1"/>
</dbReference>
<dbReference type="SUPFAM" id="SSF52172">
    <property type="entry name" value="CheY-like"/>
    <property type="match status" value="1"/>
</dbReference>
<protein>
    <recommendedName>
        <fullName evidence="2">histidine kinase</fullName>
        <ecNumber evidence="2">2.7.13.3</ecNumber>
    </recommendedName>
</protein>
<dbReference type="OrthoDB" id="9796100at2"/>
<dbReference type="InterPro" id="IPR003661">
    <property type="entry name" value="HisK_dim/P_dom"/>
</dbReference>
<dbReference type="PROSITE" id="PS50109">
    <property type="entry name" value="HIS_KIN"/>
    <property type="match status" value="1"/>
</dbReference>
<dbReference type="Pfam" id="PF02518">
    <property type="entry name" value="HATPase_c"/>
    <property type="match status" value="1"/>
</dbReference>
<dbReference type="Gene3D" id="3.30.565.10">
    <property type="entry name" value="Histidine kinase-like ATPase, C-terminal domain"/>
    <property type="match status" value="1"/>
</dbReference>
<keyword evidence="5 10" id="KW-0418">Kinase</keyword>
<dbReference type="InterPro" id="IPR000700">
    <property type="entry name" value="PAS-assoc_C"/>
</dbReference>
<evidence type="ECO:0000259" key="9">
    <source>
        <dbReference type="PROSITE" id="PS50113"/>
    </source>
</evidence>
<comment type="caution">
    <text evidence="10">The sequence shown here is derived from an EMBL/GenBank/DDBJ whole genome shotgun (WGS) entry which is preliminary data.</text>
</comment>
<accession>A0A179S9G4</accession>
<dbReference type="Proteomes" id="UP000078316">
    <property type="component" value="Unassembled WGS sequence"/>
</dbReference>
<dbReference type="InterPro" id="IPR035965">
    <property type="entry name" value="PAS-like_dom_sf"/>
</dbReference>
<dbReference type="InterPro" id="IPR003594">
    <property type="entry name" value="HATPase_dom"/>
</dbReference>
<gene>
    <name evidence="10" type="ORF">A5481_15960</name>
</gene>
<dbReference type="SMART" id="SM00065">
    <property type="entry name" value="GAF"/>
    <property type="match status" value="1"/>
</dbReference>
<dbReference type="PANTHER" id="PTHR43065:SF49">
    <property type="entry name" value="HISTIDINE KINASE"/>
    <property type="match status" value="1"/>
</dbReference>
<dbReference type="SMART" id="SM00388">
    <property type="entry name" value="HisKA"/>
    <property type="match status" value="1"/>
</dbReference>
<dbReference type="PRINTS" id="PR00344">
    <property type="entry name" value="BCTRLSENSOR"/>
</dbReference>
<dbReference type="Gene3D" id="3.30.450.40">
    <property type="match status" value="1"/>
</dbReference>
<dbReference type="Gene3D" id="3.40.50.2300">
    <property type="match status" value="1"/>
</dbReference>
<dbReference type="InterPro" id="IPR003018">
    <property type="entry name" value="GAF"/>
</dbReference>
<keyword evidence="4" id="KW-0808">Transferase</keyword>
<dbReference type="Pfam" id="PF08448">
    <property type="entry name" value="PAS_4"/>
    <property type="match status" value="1"/>
</dbReference>
<feature type="modified residue" description="4-aspartylphosphate" evidence="6">
    <location>
        <position position="611"/>
    </location>
</feature>
<dbReference type="InterPro" id="IPR036097">
    <property type="entry name" value="HisK_dim/P_sf"/>
</dbReference>
<reference evidence="10 11" key="1">
    <citation type="submission" date="2016-04" db="EMBL/GenBank/DDBJ databases">
        <authorList>
            <person name="Evans L.H."/>
            <person name="Alamgir A."/>
            <person name="Owens N."/>
            <person name="Weber N.D."/>
            <person name="Virtaneva K."/>
            <person name="Barbian K."/>
            <person name="Babar A."/>
            <person name="Rosenke K."/>
        </authorList>
    </citation>
    <scope>NUCLEOTIDE SEQUENCE [LARGE SCALE GENOMIC DNA]</scope>
    <source>
        <strain evidence="10 11">PMB02</strain>
    </source>
</reference>
<evidence type="ECO:0000313" key="10">
    <source>
        <dbReference type="EMBL" id="OAS23940.1"/>
    </source>
</evidence>
<evidence type="ECO:0000256" key="4">
    <source>
        <dbReference type="ARBA" id="ARBA00022679"/>
    </source>
</evidence>
<keyword evidence="3 6" id="KW-0597">Phosphoprotein</keyword>
<dbReference type="SMART" id="SM00448">
    <property type="entry name" value="REC"/>
    <property type="match status" value="1"/>
</dbReference>
<evidence type="ECO:0000256" key="3">
    <source>
        <dbReference type="ARBA" id="ARBA00022553"/>
    </source>
</evidence>
<dbReference type="SMART" id="SM00387">
    <property type="entry name" value="HATPase_c"/>
    <property type="match status" value="1"/>
</dbReference>
<dbReference type="InterPro" id="IPR005467">
    <property type="entry name" value="His_kinase_dom"/>
</dbReference>
<dbReference type="RefSeq" id="WP_048435254.1">
    <property type="nucleotide sequence ID" value="NZ_LWHQ01000028.1"/>
</dbReference>
<dbReference type="GO" id="GO:0000155">
    <property type="term" value="F:phosphorelay sensor kinase activity"/>
    <property type="evidence" value="ECO:0007669"/>
    <property type="project" value="InterPro"/>
</dbReference>
<evidence type="ECO:0000313" key="11">
    <source>
        <dbReference type="Proteomes" id="UP000078316"/>
    </source>
</evidence>
<dbReference type="AlphaFoldDB" id="A0A179S9G4"/>
<dbReference type="InterPro" id="IPR029016">
    <property type="entry name" value="GAF-like_dom_sf"/>
</dbReference>
<dbReference type="InterPro" id="IPR001789">
    <property type="entry name" value="Sig_transdc_resp-reg_receiver"/>
</dbReference>
<evidence type="ECO:0000256" key="1">
    <source>
        <dbReference type="ARBA" id="ARBA00000085"/>
    </source>
</evidence>
<dbReference type="EC" id="2.7.13.3" evidence="2"/>
<dbReference type="NCBIfam" id="TIGR00229">
    <property type="entry name" value="sensory_box"/>
    <property type="match status" value="1"/>
</dbReference>
<dbReference type="SUPFAM" id="SSF55785">
    <property type="entry name" value="PYP-like sensor domain (PAS domain)"/>
    <property type="match status" value="1"/>
</dbReference>
<feature type="domain" description="PAC" evidence="9">
    <location>
        <begin position="246"/>
        <end position="298"/>
    </location>
</feature>
<organism evidence="10 11">
    <name type="scientific">Methylobacterium platani</name>
    <dbReference type="NCBI Taxonomy" id="427683"/>
    <lineage>
        <taxon>Bacteria</taxon>
        <taxon>Pseudomonadati</taxon>
        <taxon>Pseudomonadota</taxon>
        <taxon>Alphaproteobacteria</taxon>
        <taxon>Hyphomicrobiales</taxon>
        <taxon>Methylobacteriaceae</taxon>
        <taxon>Methylobacterium</taxon>
    </lineage>
</organism>
<proteinExistence type="predicted"/>
<sequence length="684" mass="73857">MADPRPASTLLQSFLTDVVAVESIAAVPTILDVVCQTTGMGFAAIARVTDDRWVACAVKDDIAFGLEPGGELSLETTICHEIRQSGTAVVIDHVAEDPAFCGHHTPARYGFQSYISMPIVLPDGTFFGTLCAIDPKPAKLNTPAIVGMFKMFADLIGFHLDANQSLASRTAERDLYENIVQSDTAPICVFDTEYRLIAFNKAHNDEFFRVNGFTTKVGDIFPDLFIPEQAAVMRANMARALAGEAYKVEAVFGRAEFGQPCWEIIYTPLRDAAGKVFGAFHQAHDISARLRAEAELQDAQDVLRQSQKLEVIGQLTGGVAHDFNNLLTVIKSSTDLLKRPDLAEARRGRYIEAISDTVDRAAKLTNQLLAFARRQTLQPKVFAACDSVRVLSEMLGTLTGSRIRVVTEVPENDCFVNADPNQFDTALVNMAVNARDAMEGEGQLTVRVRAVERMPPVRAHPAVDGPFVAVSISDTGIGMTPETLGRIFEPFFTTKAVGQGTGLGLSQVFGFAKQSQGEVVVESVVGQGTTFTLYLPRVGSAIQAPERGEPTPVVDGHGTCVLVVEDNVEVGTFATQALAELGFATVWAADAGEALAELADDAGRFDVVFTDVMMPGMNGVDLAREIRRRHPGLPVILTSGYSHVLAQTGTGGFDLLRKPYSVEQLSRTLQAVARPDHPNRIGGE</sequence>
<feature type="domain" description="Histidine kinase" evidence="7">
    <location>
        <begin position="318"/>
        <end position="539"/>
    </location>
</feature>
<dbReference type="InterPro" id="IPR036890">
    <property type="entry name" value="HATPase_C_sf"/>
</dbReference>
<evidence type="ECO:0000259" key="8">
    <source>
        <dbReference type="PROSITE" id="PS50110"/>
    </source>
</evidence>
<dbReference type="InterPro" id="IPR011006">
    <property type="entry name" value="CheY-like_superfamily"/>
</dbReference>
<dbReference type="STRING" id="427683.A5481_15960"/>
<dbReference type="EMBL" id="LWHQ01000028">
    <property type="protein sequence ID" value="OAS23940.1"/>
    <property type="molecule type" value="Genomic_DNA"/>
</dbReference>
<dbReference type="PANTHER" id="PTHR43065">
    <property type="entry name" value="SENSOR HISTIDINE KINASE"/>
    <property type="match status" value="1"/>
</dbReference>
<feature type="domain" description="Response regulatory" evidence="8">
    <location>
        <begin position="560"/>
        <end position="673"/>
    </location>
</feature>
<dbReference type="Pfam" id="PF00072">
    <property type="entry name" value="Response_reg"/>
    <property type="match status" value="1"/>
</dbReference>